<evidence type="ECO:0000313" key="2">
    <source>
        <dbReference type="Proteomes" id="UP000054783"/>
    </source>
</evidence>
<dbReference type="STRING" id="990121.A0A0V0Y4A0"/>
<evidence type="ECO:0000313" key="1">
    <source>
        <dbReference type="EMBL" id="KRX95128.1"/>
    </source>
</evidence>
<accession>A0A0V0Y4A0</accession>
<dbReference type="Gene3D" id="3.30.200.20">
    <property type="entry name" value="Phosphorylase Kinase, domain 1"/>
    <property type="match status" value="1"/>
</dbReference>
<dbReference type="GO" id="GO:0016301">
    <property type="term" value="F:kinase activity"/>
    <property type="evidence" value="ECO:0007669"/>
    <property type="project" value="UniProtKB-KW"/>
</dbReference>
<gene>
    <name evidence="1" type="ORF">T12_4717</name>
</gene>
<protein>
    <submittedName>
        <fullName evidence="1">Putative inactive leucine-rich repeat receptor-like protein kinase</fullName>
    </submittedName>
</protein>
<feature type="non-terminal residue" evidence="1">
    <location>
        <position position="53"/>
    </location>
</feature>
<comment type="caution">
    <text evidence="1">The sequence shown here is derived from an EMBL/GenBank/DDBJ whole genome shotgun (WGS) entry which is preliminary data.</text>
</comment>
<keyword evidence="2" id="KW-1185">Reference proteome</keyword>
<proteinExistence type="predicted"/>
<organism evidence="1 2">
    <name type="scientific">Trichinella patagoniensis</name>
    <dbReference type="NCBI Taxonomy" id="990121"/>
    <lineage>
        <taxon>Eukaryota</taxon>
        <taxon>Metazoa</taxon>
        <taxon>Ecdysozoa</taxon>
        <taxon>Nematoda</taxon>
        <taxon>Enoplea</taxon>
        <taxon>Dorylaimia</taxon>
        <taxon>Trichinellida</taxon>
        <taxon>Trichinellidae</taxon>
        <taxon>Trichinella</taxon>
    </lineage>
</organism>
<dbReference type="InterPro" id="IPR011009">
    <property type="entry name" value="Kinase-like_dom_sf"/>
</dbReference>
<reference evidence="1 2" key="1">
    <citation type="submission" date="2015-01" db="EMBL/GenBank/DDBJ databases">
        <title>Evolution of Trichinella species and genotypes.</title>
        <authorList>
            <person name="Korhonen P.K."/>
            <person name="Edoardo P."/>
            <person name="Giuseppe L.R."/>
            <person name="Gasser R.B."/>
        </authorList>
    </citation>
    <scope>NUCLEOTIDE SEQUENCE [LARGE SCALE GENOMIC DNA]</scope>
    <source>
        <strain evidence="1">ISS2496</strain>
    </source>
</reference>
<sequence length="53" mass="5729">MKLGALGIPSYRSFSLDELEAATNNFDTSTYIGEGSLGQMYRGKLRDGSLIAI</sequence>
<dbReference type="AlphaFoldDB" id="A0A0V0Y4A0"/>
<dbReference type="EMBL" id="JYDQ01004469">
    <property type="protein sequence ID" value="KRX95128.1"/>
    <property type="molecule type" value="Genomic_DNA"/>
</dbReference>
<dbReference type="SUPFAM" id="SSF56112">
    <property type="entry name" value="Protein kinase-like (PK-like)"/>
    <property type="match status" value="1"/>
</dbReference>
<dbReference type="PANTHER" id="PTHR46146">
    <property type="entry name" value="SERINE/THREONINE-PROTEIN KINASE-LIKE PROTEIN CCR4"/>
    <property type="match status" value="1"/>
</dbReference>
<keyword evidence="1" id="KW-0675">Receptor</keyword>
<dbReference type="Proteomes" id="UP000054783">
    <property type="component" value="Unassembled WGS sequence"/>
</dbReference>
<keyword evidence="1" id="KW-0418">Kinase</keyword>
<keyword evidence="1" id="KW-0808">Transferase</keyword>
<name>A0A0V0Y4A0_9BILA</name>